<proteinExistence type="predicted"/>
<feature type="region of interest" description="Disordered" evidence="1">
    <location>
        <begin position="1"/>
        <end position="48"/>
    </location>
</feature>
<dbReference type="KEGG" id="msum:OH143_08955"/>
<keyword evidence="3" id="KW-1185">Reference proteome</keyword>
<dbReference type="RefSeq" id="WP_048063720.1">
    <property type="nucleotide sequence ID" value="NZ_CP109831.1"/>
</dbReference>
<organism evidence="2 3">
    <name type="scientific">Methanoculleus submarinus</name>
    <dbReference type="NCBI Taxonomy" id="204050"/>
    <lineage>
        <taxon>Archaea</taxon>
        <taxon>Methanobacteriati</taxon>
        <taxon>Methanobacteriota</taxon>
        <taxon>Stenosarchaea group</taxon>
        <taxon>Methanomicrobia</taxon>
        <taxon>Methanomicrobiales</taxon>
        <taxon>Methanomicrobiaceae</taxon>
        <taxon>Methanoculleus</taxon>
    </lineage>
</organism>
<dbReference type="AlphaFoldDB" id="A0AAX3E7F7"/>
<gene>
    <name evidence="2" type="ORF">OH143_08955</name>
</gene>
<feature type="compositionally biased region" description="Basic and acidic residues" evidence="1">
    <location>
        <begin position="38"/>
        <end position="48"/>
    </location>
</feature>
<evidence type="ECO:0000256" key="1">
    <source>
        <dbReference type="SAM" id="MobiDB-lite"/>
    </source>
</evidence>
<evidence type="ECO:0000313" key="2">
    <source>
        <dbReference type="EMBL" id="UYU17831.1"/>
    </source>
</evidence>
<name>A0AAX3E7F7_9EURY</name>
<reference evidence="2" key="1">
    <citation type="submission" date="2022-10" db="EMBL/GenBank/DDBJ databases">
        <title>Complete genome of Methanoculleus submarinus DSM 15122.</title>
        <authorList>
            <person name="Chen S.-C."/>
            <person name="Lai S.-J."/>
            <person name="You Y.-T."/>
        </authorList>
    </citation>
    <scope>NUCLEOTIDE SEQUENCE</scope>
    <source>
        <strain evidence="2">DSM 15122</strain>
    </source>
</reference>
<dbReference type="EMBL" id="CP109831">
    <property type="protein sequence ID" value="UYU17831.1"/>
    <property type="molecule type" value="Genomic_DNA"/>
</dbReference>
<sequence>MSETEGRFEQGRWVVDPAPAPEEEPAPEAEPAPDAPTVEERVQGASESVRKAVNDVVNAGQHLFGTPEGHEHIQQAARKTGEDLERAISAWADSARRALKRQQGNP</sequence>
<feature type="compositionally biased region" description="Basic and acidic residues" evidence="1">
    <location>
        <begin position="1"/>
        <end position="10"/>
    </location>
</feature>
<dbReference type="Proteomes" id="UP001156196">
    <property type="component" value="Chromosome"/>
</dbReference>
<dbReference type="GeneID" id="76731017"/>
<protein>
    <submittedName>
        <fullName evidence="2">Uncharacterized protein</fullName>
    </submittedName>
</protein>
<evidence type="ECO:0000313" key="3">
    <source>
        <dbReference type="Proteomes" id="UP001156196"/>
    </source>
</evidence>
<accession>A0AAX3E7F7</accession>
<dbReference type="GeneID" id="24782366"/>